<keyword evidence="8" id="KW-0411">Iron-sulfur</keyword>
<evidence type="ECO:0000259" key="9">
    <source>
        <dbReference type="PROSITE" id="PS51379"/>
    </source>
</evidence>
<dbReference type="PANTHER" id="PTHR43498:SF1">
    <property type="entry name" value="COB--COM HETERODISULFIDE REDUCTASE IRON-SULFUR SUBUNIT A"/>
    <property type="match status" value="1"/>
</dbReference>
<comment type="cofactor">
    <cofactor evidence="1">
        <name>FAD</name>
        <dbReference type="ChEBI" id="CHEBI:57692"/>
    </cofactor>
</comment>
<dbReference type="GO" id="GO:0051539">
    <property type="term" value="F:4 iron, 4 sulfur cluster binding"/>
    <property type="evidence" value="ECO:0007669"/>
    <property type="project" value="UniProtKB-KW"/>
</dbReference>
<feature type="non-terminal residue" evidence="10">
    <location>
        <position position="535"/>
    </location>
</feature>
<evidence type="ECO:0000256" key="5">
    <source>
        <dbReference type="ARBA" id="ARBA00022827"/>
    </source>
</evidence>
<comment type="caution">
    <text evidence="10">The sequence shown here is derived from an EMBL/GenBank/DDBJ whole genome shotgun (WGS) entry which is preliminary data.</text>
</comment>
<dbReference type="Pfam" id="PF12831">
    <property type="entry name" value="FAD_oxidored"/>
    <property type="match status" value="1"/>
</dbReference>
<dbReference type="InterPro" id="IPR017896">
    <property type="entry name" value="4Fe4S_Fe-S-bd"/>
</dbReference>
<name>A0A0F9I3K0_9ZZZZ</name>
<dbReference type="PANTHER" id="PTHR43498">
    <property type="entry name" value="FERREDOXIN:COB-COM HETERODISULFIDE REDUCTASE SUBUNIT A"/>
    <property type="match status" value="1"/>
</dbReference>
<evidence type="ECO:0000256" key="8">
    <source>
        <dbReference type="ARBA" id="ARBA00023014"/>
    </source>
</evidence>
<dbReference type="SUPFAM" id="SSF51905">
    <property type="entry name" value="FAD/NAD(P)-binding domain"/>
    <property type="match status" value="1"/>
</dbReference>
<proteinExistence type="inferred from homology"/>
<evidence type="ECO:0000256" key="3">
    <source>
        <dbReference type="ARBA" id="ARBA00022485"/>
    </source>
</evidence>
<dbReference type="GO" id="GO:0016491">
    <property type="term" value="F:oxidoreductase activity"/>
    <property type="evidence" value="ECO:0007669"/>
    <property type="project" value="UniProtKB-KW"/>
</dbReference>
<evidence type="ECO:0000256" key="2">
    <source>
        <dbReference type="ARBA" id="ARBA00006561"/>
    </source>
</evidence>
<evidence type="ECO:0000256" key="4">
    <source>
        <dbReference type="ARBA" id="ARBA00022723"/>
    </source>
</evidence>
<dbReference type="InterPro" id="IPR017900">
    <property type="entry name" value="4Fe4S_Fe_S_CS"/>
</dbReference>
<gene>
    <name evidence="10" type="ORF">LCGC14_1627780</name>
</gene>
<organism evidence="10">
    <name type="scientific">marine sediment metagenome</name>
    <dbReference type="NCBI Taxonomy" id="412755"/>
    <lineage>
        <taxon>unclassified sequences</taxon>
        <taxon>metagenomes</taxon>
        <taxon>ecological metagenomes</taxon>
    </lineage>
</organism>
<sequence>MIRIGVFVCHCGINIARTVDVKRVAEEIKAVPGVEFSTDYKFMCSDPGQNLIKDAIKEHQLNRVIVAACSPRMHESTFRKAVQEAGLNPYLCEMANIREHCSWVHEDKDEATKKAFHLIDSLLEKVSKNQALIDIKVSVTKKVVIIGAGIAGIQAALDIADGGIEVILVEREPSIGGKMAQLSETFPTLDCSQCCLTPKTVQVSQSEKITLYTYAEIEDISGYVGNFEVKIRKKAKSVKADLCTGCGDCWNRCPAKRISSEFNVGLGQRTAIYNLFPQAVPNVPVIDRQNCRYFQKGKCKVCEKVCPRDAIDYTQKGETITEKVGAIIVATGYDLYSIDKKEDSDPYKGYGEYGYGKYEDVISGLQFERLCSAIGPTGGEVRRPSDGKVPREVVFIQCVGSRHNSKGIQYCSKICCMYTAKHTILYKHRVPEGQAYVFYMDIRSGGKNYDEFVRRAIEEEGAMYLRGRVSRIFKKGDKMVVKGADTLSGSQVKIEADMVVLATAIQSSRGSKEIARKLGISYNEHGFFTEAHIKL</sequence>
<dbReference type="AlphaFoldDB" id="A0A0F9I3K0"/>
<dbReference type="PROSITE" id="PS00198">
    <property type="entry name" value="4FE4S_FER_1"/>
    <property type="match status" value="1"/>
</dbReference>
<keyword evidence="4" id="KW-0479">Metal-binding</keyword>
<dbReference type="Gene3D" id="3.30.70.20">
    <property type="match status" value="1"/>
</dbReference>
<dbReference type="InterPro" id="IPR036188">
    <property type="entry name" value="FAD/NAD-bd_sf"/>
</dbReference>
<comment type="similarity">
    <text evidence="2">Belongs to the HdrA family.</text>
</comment>
<keyword evidence="7" id="KW-0408">Iron</keyword>
<keyword evidence="6" id="KW-0560">Oxidoreductase</keyword>
<keyword evidence="3" id="KW-0004">4Fe-4S</keyword>
<evidence type="ECO:0000256" key="1">
    <source>
        <dbReference type="ARBA" id="ARBA00001974"/>
    </source>
</evidence>
<dbReference type="Gene3D" id="3.50.50.60">
    <property type="entry name" value="FAD/NAD(P)-binding domain"/>
    <property type="match status" value="1"/>
</dbReference>
<dbReference type="GO" id="GO:0046872">
    <property type="term" value="F:metal ion binding"/>
    <property type="evidence" value="ECO:0007669"/>
    <property type="project" value="UniProtKB-KW"/>
</dbReference>
<dbReference type="InterPro" id="IPR039650">
    <property type="entry name" value="HdrA-like"/>
</dbReference>
<evidence type="ECO:0000313" key="10">
    <source>
        <dbReference type="EMBL" id="KKM22201.1"/>
    </source>
</evidence>
<keyword evidence="5" id="KW-0274">FAD</keyword>
<keyword evidence="5" id="KW-0285">Flavoprotein</keyword>
<dbReference type="EMBL" id="LAZR01013387">
    <property type="protein sequence ID" value="KKM22201.1"/>
    <property type="molecule type" value="Genomic_DNA"/>
</dbReference>
<protein>
    <recommendedName>
        <fullName evidence="9">4Fe-4S ferredoxin-type domain-containing protein</fullName>
    </recommendedName>
</protein>
<dbReference type="PROSITE" id="PS51379">
    <property type="entry name" value="4FE4S_FER_2"/>
    <property type="match status" value="2"/>
</dbReference>
<reference evidence="10" key="1">
    <citation type="journal article" date="2015" name="Nature">
        <title>Complex archaea that bridge the gap between prokaryotes and eukaryotes.</title>
        <authorList>
            <person name="Spang A."/>
            <person name="Saw J.H."/>
            <person name="Jorgensen S.L."/>
            <person name="Zaremba-Niedzwiedzka K."/>
            <person name="Martijn J."/>
            <person name="Lind A.E."/>
            <person name="van Eijk R."/>
            <person name="Schleper C."/>
            <person name="Guy L."/>
            <person name="Ettema T.J."/>
        </authorList>
    </citation>
    <scope>NUCLEOTIDE SEQUENCE</scope>
</reference>
<evidence type="ECO:0000256" key="6">
    <source>
        <dbReference type="ARBA" id="ARBA00023002"/>
    </source>
</evidence>
<accession>A0A0F9I3K0</accession>
<evidence type="ECO:0000256" key="7">
    <source>
        <dbReference type="ARBA" id="ARBA00023004"/>
    </source>
</evidence>
<feature type="domain" description="4Fe-4S ferredoxin-type" evidence="9">
    <location>
        <begin position="282"/>
        <end position="316"/>
    </location>
</feature>
<feature type="domain" description="4Fe-4S ferredoxin-type" evidence="9">
    <location>
        <begin position="234"/>
        <end position="263"/>
    </location>
</feature>